<evidence type="ECO:0000256" key="3">
    <source>
        <dbReference type="ARBA" id="ARBA00023180"/>
    </source>
</evidence>
<keyword evidence="9" id="KW-1185">Reference proteome</keyword>
<comment type="caution">
    <text evidence="8">The sequence shown here is derived from an EMBL/GenBank/DDBJ whole genome shotgun (WGS) entry which is preliminary data.</text>
</comment>
<dbReference type="SUPFAM" id="SSF49265">
    <property type="entry name" value="Fibronectin type III"/>
    <property type="match status" value="1"/>
</dbReference>
<evidence type="ECO:0000313" key="9">
    <source>
        <dbReference type="Proteomes" id="UP001217089"/>
    </source>
</evidence>
<feature type="domain" description="Ig-like" evidence="6">
    <location>
        <begin position="182"/>
        <end position="270"/>
    </location>
</feature>
<proteinExistence type="predicted"/>
<dbReference type="PROSITE" id="PS50835">
    <property type="entry name" value="IG_LIKE"/>
    <property type="match status" value="3"/>
</dbReference>
<feature type="domain" description="Ig-like" evidence="6">
    <location>
        <begin position="16"/>
        <end position="92"/>
    </location>
</feature>
<keyword evidence="4" id="KW-0393">Immunoglobulin domain</keyword>
<name>A0ABQ9FZA9_TEGGR</name>
<protein>
    <submittedName>
        <fullName evidence="8">Uncharacterized protein</fullName>
    </submittedName>
</protein>
<evidence type="ECO:0000259" key="7">
    <source>
        <dbReference type="PROSITE" id="PS50853"/>
    </source>
</evidence>
<dbReference type="InterPro" id="IPR036179">
    <property type="entry name" value="Ig-like_dom_sf"/>
</dbReference>
<dbReference type="Pfam" id="PF13895">
    <property type="entry name" value="Ig_2"/>
    <property type="match status" value="1"/>
</dbReference>
<feature type="transmembrane region" description="Helical" evidence="5">
    <location>
        <begin position="488"/>
        <end position="511"/>
    </location>
</feature>
<gene>
    <name evidence="8" type="ORF">KUTeg_001103</name>
</gene>
<sequence length="536" mass="59384">MVKECVYGPANISYQPGTLSFTRNEGENLVPIQCISDCNPICNFVWTTGQSDYNGEILAIISITRIQEGEYKCTASNIYGSISGSNISVVVNYGPDPVILTPPTYNYIVNETFQLAPITCSATCKPACSYKWIRPNQDVIQGDTLMINGIQRTQTGTYKCQAYNTVGTRNSNDVYVTVHYAANLTSMEISNGNYFTIPEHSTKTISCLAEGLPQPKISLRYISNSSIIKSVNGLSLNFTFPLARCEDTGIYRCDAINKFTPQQPLQKEVFVLCRPRAAKEPLQNRYALSVGKTLNITVPYLAYPRPTFQWFKNDSNGSWIQITDDKEDIQINNSAVNTYTFVIQFIRRNLKEDDFGNYILISNNTVNGPKKDVYIVGAKGKPQEPKDGQAMCVDYRSAVITWKPGFFNGDNQTFNVVYKEKGGTEQISVRNISDPGHDKYINHTINSLQGARTYFFTIYSRNTLGESPPLEVNCSTKDVPGSGASTGLAVGAGLGSAIVIILIVAIVIFAVRRFRHGLIKGMLLVCKKSHFVINSI</sequence>
<dbReference type="InterPro" id="IPR003599">
    <property type="entry name" value="Ig_sub"/>
</dbReference>
<dbReference type="Gene3D" id="2.60.40.10">
    <property type="entry name" value="Immunoglobulins"/>
    <property type="match status" value="5"/>
</dbReference>
<evidence type="ECO:0000256" key="5">
    <source>
        <dbReference type="SAM" id="Phobius"/>
    </source>
</evidence>
<evidence type="ECO:0000313" key="8">
    <source>
        <dbReference type="EMBL" id="KAJ8321342.1"/>
    </source>
</evidence>
<keyword evidence="5" id="KW-0472">Membrane</keyword>
<accession>A0ABQ9FZA9</accession>
<dbReference type="SUPFAM" id="SSF48726">
    <property type="entry name" value="Immunoglobulin"/>
    <property type="match status" value="4"/>
</dbReference>
<keyword evidence="5" id="KW-1133">Transmembrane helix</keyword>
<reference evidence="8 9" key="1">
    <citation type="submission" date="2022-12" db="EMBL/GenBank/DDBJ databases">
        <title>Chromosome-level genome of Tegillarca granosa.</title>
        <authorList>
            <person name="Kim J."/>
        </authorList>
    </citation>
    <scope>NUCLEOTIDE SEQUENCE [LARGE SCALE GENOMIC DNA]</scope>
    <source>
        <strain evidence="8">Teg-2019</strain>
        <tissue evidence="8">Adductor muscle</tissue>
    </source>
</reference>
<keyword evidence="2" id="KW-1015">Disulfide bond</keyword>
<keyword evidence="3" id="KW-0325">Glycoprotein</keyword>
<dbReference type="Proteomes" id="UP001217089">
    <property type="component" value="Unassembled WGS sequence"/>
</dbReference>
<dbReference type="SMART" id="SM00409">
    <property type="entry name" value="IG"/>
    <property type="match status" value="4"/>
</dbReference>
<dbReference type="PANTHER" id="PTHR44337">
    <property type="entry name" value="CARCINOEMBRYONIC ANTIGEN-RELATED CELL ADHESION MOLECULE 8"/>
    <property type="match status" value="1"/>
</dbReference>
<dbReference type="InterPro" id="IPR036116">
    <property type="entry name" value="FN3_sf"/>
</dbReference>
<dbReference type="InterPro" id="IPR007110">
    <property type="entry name" value="Ig-like_dom"/>
</dbReference>
<dbReference type="InterPro" id="IPR013783">
    <property type="entry name" value="Ig-like_fold"/>
</dbReference>
<dbReference type="PANTHER" id="PTHR44337:SF8">
    <property type="entry name" value="IMMUNOGLOBULIN SUBTYPE DOMAIN-CONTAINING PROTEIN"/>
    <property type="match status" value="1"/>
</dbReference>
<evidence type="ECO:0000256" key="2">
    <source>
        <dbReference type="ARBA" id="ARBA00023157"/>
    </source>
</evidence>
<evidence type="ECO:0000259" key="6">
    <source>
        <dbReference type="PROSITE" id="PS50835"/>
    </source>
</evidence>
<feature type="domain" description="Ig-like" evidence="6">
    <location>
        <begin position="97"/>
        <end position="177"/>
    </location>
</feature>
<dbReference type="SMART" id="SM00060">
    <property type="entry name" value="FN3"/>
    <property type="match status" value="1"/>
</dbReference>
<dbReference type="InterPro" id="IPR003961">
    <property type="entry name" value="FN3_dom"/>
</dbReference>
<dbReference type="PROSITE" id="PS50853">
    <property type="entry name" value="FN3"/>
    <property type="match status" value="1"/>
</dbReference>
<dbReference type="CDD" id="cd00063">
    <property type="entry name" value="FN3"/>
    <property type="match status" value="1"/>
</dbReference>
<dbReference type="SMART" id="SM00408">
    <property type="entry name" value="IGc2"/>
    <property type="match status" value="3"/>
</dbReference>
<organism evidence="8 9">
    <name type="scientific">Tegillarca granosa</name>
    <name type="common">Malaysian cockle</name>
    <name type="synonym">Anadara granosa</name>
    <dbReference type="NCBI Taxonomy" id="220873"/>
    <lineage>
        <taxon>Eukaryota</taxon>
        <taxon>Metazoa</taxon>
        <taxon>Spiralia</taxon>
        <taxon>Lophotrochozoa</taxon>
        <taxon>Mollusca</taxon>
        <taxon>Bivalvia</taxon>
        <taxon>Autobranchia</taxon>
        <taxon>Pteriomorphia</taxon>
        <taxon>Arcoida</taxon>
        <taxon>Arcoidea</taxon>
        <taxon>Arcidae</taxon>
        <taxon>Tegillarca</taxon>
    </lineage>
</organism>
<keyword evidence="5" id="KW-0812">Transmembrane</keyword>
<dbReference type="InterPro" id="IPR052598">
    <property type="entry name" value="IgSF_CEA-related"/>
</dbReference>
<dbReference type="EMBL" id="JARBDR010000104">
    <property type="protein sequence ID" value="KAJ8321342.1"/>
    <property type="molecule type" value="Genomic_DNA"/>
</dbReference>
<evidence type="ECO:0000256" key="4">
    <source>
        <dbReference type="ARBA" id="ARBA00023319"/>
    </source>
</evidence>
<feature type="domain" description="Fibronectin type-III" evidence="7">
    <location>
        <begin position="381"/>
        <end position="482"/>
    </location>
</feature>
<evidence type="ECO:0000256" key="1">
    <source>
        <dbReference type="ARBA" id="ARBA00022729"/>
    </source>
</evidence>
<keyword evidence="1" id="KW-0732">Signal</keyword>
<dbReference type="InterPro" id="IPR003598">
    <property type="entry name" value="Ig_sub2"/>
</dbReference>